<dbReference type="PANTHER" id="PTHR39337:SF1">
    <property type="entry name" value="BLR5642 PROTEIN"/>
    <property type="match status" value="1"/>
</dbReference>
<evidence type="ECO:0000313" key="2">
    <source>
        <dbReference type="Proteomes" id="UP001483337"/>
    </source>
</evidence>
<dbReference type="Proteomes" id="UP001483337">
    <property type="component" value="Chromosome"/>
</dbReference>
<dbReference type="PANTHER" id="PTHR39337">
    <property type="entry name" value="BLR5642 PROTEIN"/>
    <property type="match status" value="1"/>
</dbReference>
<proteinExistence type="predicted"/>
<dbReference type="EMBL" id="CP150886">
    <property type="protein sequence ID" value="WZB90025.1"/>
    <property type="molecule type" value="Genomic_DNA"/>
</dbReference>
<protein>
    <submittedName>
        <fullName evidence="1">DUF488 domain-containing protein</fullName>
    </submittedName>
</protein>
<dbReference type="RefSeq" id="WP_353932920.1">
    <property type="nucleotide sequence ID" value="NZ_CP150886.1"/>
</dbReference>
<evidence type="ECO:0000313" key="1">
    <source>
        <dbReference type="EMBL" id="WZB90025.1"/>
    </source>
</evidence>
<keyword evidence="2" id="KW-1185">Reference proteome</keyword>
<organism evidence="1 2">
    <name type="scientific">Okeanomitos corallinicola TIOX110</name>
    <dbReference type="NCBI Taxonomy" id="3133117"/>
    <lineage>
        <taxon>Bacteria</taxon>
        <taxon>Bacillati</taxon>
        <taxon>Cyanobacteriota</taxon>
        <taxon>Cyanophyceae</taxon>
        <taxon>Nostocales</taxon>
        <taxon>Aphanizomenonaceae</taxon>
        <taxon>Okeanomitos</taxon>
    </lineage>
</organism>
<reference evidence="1 2" key="1">
    <citation type="submission" date="2024-04" db="EMBL/GenBank/DDBJ databases">
        <title>Okeanomitos corallinicola gen. &amp; sp. nov. (Nostocales, Cyanobacteria), a new toxic marine heterocyst-forming cyanobacterium from a coral reef.</title>
        <authorList>
            <person name="Li H."/>
            <person name="Li R."/>
            <person name="Kang J."/>
            <person name="Hii K.S."/>
            <person name="Mohamed H.F."/>
            <person name="Xu X."/>
            <person name="Luo Z."/>
        </authorList>
    </citation>
    <scope>NUCLEOTIDE SEQUENCE [LARGE SCALE GENOMIC DNA]</scope>
    <source>
        <strain evidence="1 2">TIOX110</strain>
    </source>
</reference>
<accession>A0ABZ2V2K0</accession>
<dbReference type="InterPro" id="IPR007438">
    <property type="entry name" value="DUF488"/>
</dbReference>
<dbReference type="Pfam" id="PF04343">
    <property type="entry name" value="DUF488"/>
    <property type="match status" value="1"/>
</dbReference>
<name>A0ABZ2V2K0_9CYAN</name>
<sequence>MNKDNDKNQELDLFTIGFTQKKAEQFFETLIKSGVKRVIDTRLNNVSQLAGFAKKQDLQYFLQKIAGIEYIHILDLAPTKDILDAYKKKEITWDVYEERFNLLISQRQIEKKVSIDMIDKSCLLCSELKPHNCHRRLVAEYLQGKLDKHIKIHHL</sequence>
<gene>
    <name evidence="1" type="ORF">WJM97_10175</name>
</gene>